<feature type="domain" description="4Fe-4S ferredoxin-type" evidence="6">
    <location>
        <begin position="295"/>
        <end position="324"/>
    </location>
</feature>
<dbReference type="Proteomes" id="UP000006552">
    <property type="component" value="Chromosome"/>
</dbReference>
<keyword evidence="3" id="KW-0408">Iron</keyword>
<feature type="domain" description="4Fe-4S ferredoxin-type" evidence="6">
    <location>
        <begin position="40"/>
        <end position="69"/>
    </location>
</feature>
<proteinExistence type="predicted"/>
<dbReference type="Gene3D" id="3.30.70.20">
    <property type="match status" value="2"/>
</dbReference>
<dbReference type="GO" id="GO:0046872">
    <property type="term" value="F:metal ion binding"/>
    <property type="evidence" value="ECO:0007669"/>
    <property type="project" value="UniProtKB-KW"/>
</dbReference>
<organism evidence="7 8">
    <name type="scientific">Aromatoleum aromaticum (strain DSM 19018 / LMG 30748 / EbN1)</name>
    <name type="common">Azoarcus sp. (strain EbN1)</name>
    <dbReference type="NCBI Taxonomy" id="76114"/>
    <lineage>
        <taxon>Bacteria</taxon>
        <taxon>Pseudomonadati</taxon>
        <taxon>Pseudomonadota</taxon>
        <taxon>Betaproteobacteria</taxon>
        <taxon>Rhodocyclales</taxon>
        <taxon>Rhodocyclaceae</taxon>
        <taxon>Aromatoleum</taxon>
    </lineage>
</organism>
<dbReference type="Pfam" id="PF12838">
    <property type="entry name" value="Fer4_7"/>
    <property type="match status" value="2"/>
</dbReference>
<protein>
    <recommendedName>
        <fullName evidence="6">4Fe-4S ferredoxin-type domain-containing protein</fullName>
    </recommendedName>
</protein>
<dbReference type="InterPro" id="IPR050157">
    <property type="entry name" value="PSI_iron-sulfur_center"/>
</dbReference>
<keyword evidence="2" id="KW-0479">Metal-binding</keyword>
<evidence type="ECO:0000256" key="2">
    <source>
        <dbReference type="ARBA" id="ARBA00022723"/>
    </source>
</evidence>
<keyword evidence="8" id="KW-1185">Reference proteome</keyword>
<sequence length="375" mass="40707">MSIAYPEFRASRCTRYRFRYSECRRCTAACPHEAIILSDEGVTIDSVRCQNCALCVTACPTDALASGGFKPMDMLRQAIRQDRFTIACAPSGAVAVADADAVVPCLGAVDAGSLAYLAKRRIPVTMRGASHCGECAHGARGAAQLALNLEACEVLTKAAGTADARADWVAPEVESGNTSPPTIERGSSFAASRRQWFRRLVGRGADELAQATEPTSSSLPTPDKAIRPGAYALPERRELLQIVCERRDDQPFSVPLHEALPLMALSLQPGCTTCEACFRVCPTGAIEIEESPADWQLKFDTDRCVGCAVCLEVCQPRVLDADVNFDARPEQPARVLLARSKQRCSRCDRHFVSHTTRETCPICRDDEDAFTAIFG</sequence>
<dbReference type="KEGG" id="eba:ebA6418"/>
<dbReference type="eggNOG" id="COG1145">
    <property type="taxonomic scope" value="Bacteria"/>
</dbReference>
<keyword evidence="4" id="KW-0411">Iron-sulfur</keyword>
<evidence type="ECO:0000313" key="7">
    <source>
        <dbReference type="EMBL" id="CAI09797.1"/>
    </source>
</evidence>
<dbReference type="STRING" id="76114.ebA6418"/>
<evidence type="ECO:0000313" key="8">
    <source>
        <dbReference type="Proteomes" id="UP000006552"/>
    </source>
</evidence>
<dbReference type="InterPro" id="IPR017896">
    <property type="entry name" value="4Fe4S_Fe-S-bd"/>
</dbReference>
<dbReference type="OrthoDB" id="9781785at2"/>
<dbReference type="PROSITE" id="PS51379">
    <property type="entry name" value="4FE4S_FER_2"/>
    <property type="match status" value="3"/>
</dbReference>
<gene>
    <name evidence="7" type="ORF">ebA6418</name>
</gene>
<reference evidence="7 8" key="1">
    <citation type="journal article" date="2005" name="Arch. Microbiol.">
        <title>The genome sequence of an anaerobic aromatic-degrading denitrifying bacterium, strain EbN1.</title>
        <authorList>
            <person name="Rabus R."/>
            <person name="Kube M."/>
            <person name="Heider J."/>
            <person name="Beck A."/>
            <person name="Heitmann K."/>
            <person name="Widdel F."/>
            <person name="Reinhardt R."/>
        </authorList>
    </citation>
    <scope>NUCLEOTIDE SEQUENCE [LARGE SCALE GENOMIC DNA]</scope>
    <source>
        <strain evidence="7 8">EbN1</strain>
    </source>
</reference>
<evidence type="ECO:0000256" key="3">
    <source>
        <dbReference type="ARBA" id="ARBA00023004"/>
    </source>
</evidence>
<dbReference type="PROSITE" id="PS00198">
    <property type="entry name" value="4FE4S_FER_1"/>
    <property type="match status" value="2"/>
</dbReference>
<dbReference type="AlphaFoldDB" id="Q5NYR7"/>
<evidence type="ECO:0000256" key="4">
    <source>
        <dbReference type="ARBA" id="ARBA00023014"/>
    </source>
</evidence>
<dbReference type="InterPro" id="IPR017900">
    <property type="entry name" value="4Fe4S_Fe_S_CS"/>
</dbReference>
<dbReference type="SUPFAM" id="SSF54862">
    <property type="entry name" value="4Fe-4S ferredoxins"/>
    <property type="match status" value="2"/>
</dbReference>
<accession>Q5NYR7</accession>
<feature type="domain" description="4Fe-4S ferredoxin-type" evidence="6">
    <location>
        <begin position="263"/>
        <end position="291"/>
    </location>
</feature>
<keyword evidence="1" id="KW-0004">4Fe-4S</keyword>
<dbReference type="HOGENOM" id="CLU_048087_3_0_4"/>
<evidence type="ECO:0000256" key="1">
    <source>
        <dbReference type="ARBA" id="ARBA00022485"/>
    </source>
</evidence>
<dbReference type="EMBL" id="CR555306">
    <property type="protein sequence ID" value="CAI09797.1"/>
    <property type="molecule type" value="Genomic_DNA"/>
</dbReference>
<dbReference type="GO" id="GO:0051539">
    <property type="term" value="F:4 iron, 4 sulfur cluster binding"/>
    <property type="evidence" value="ECO:0007669"/>
    <property type="project" value="UniProtKB-KW"/>
</dbReference>
<dbReference type="PANTHER" id="PTHR24960:SF79">
    <property type="entry name" value="PHOTOSYSTEM I IRON-SULFUR CENTER"/>
    <property type="match status" value="1"/>
</dbReference>
<evidence type="ECO:0000259" key="6">
    <source>
        <dbReference type="PROSITE" id="PS51379"/>
    </source>
</evidence>
<name>Q5NYR7_AROAE</name>
<dbReference type="RefSeq" id="WP_011239450.1">
    <property type="nucleotide sequence ID" value="NC_006513.1"/>
</dbReference>
<evidence type="ECO:0000256" key="5">
    <source>
        <dbReference type="SAM" id="MobiDB-lite"/>
    </source>
</evidence>
<dbReference type="eggNOG" id="COG1144">
    <property type="taxonomic scope" value="Bacteria"/>
</dbReference>
<feature type="region of interest" description="Disordered" evidence="5">
    <location>
        <begin position="208"/>
        <end position="227"/>
    </location>
</feature>
<dbReference type="PANTHER" id="PTHR24960">
    <property type="entry name" value="PHOTOSYSTEM I IRON-SULFUR CENTER-RELATED"/>
    <property type="match status" value="1"/>
</dbReference>